<dbReference type="Pfam" id="PF09484">
    <property type="entry name" value="Cas_TM1802"/>
    <property type="match status" value="1"/>
</dbReference>
<dbReference type="InterPro" id="IPR013389">
    <property type="entry name" value="CRISPR-assoc_prot_Cas8b"/>
</dbReference>
<dbReference type="NCBIfam" id="TIGR02591">
    <property type="entry name" value="cas_Csh1"/>
    <property type="match status" value="1"/>
</dbReference>
<comment type="caution">
    <text evidence="1">The sequence shown here is derived from an EMBL/GenBank/DDBJ whole genome shotgun (WGS) entry which is preliminary data.</text>
</comment>
<dbReference type="Proteomes" id="UP000017980">
    <property type="component" value="Unassembled WGS sequence"/>
</dbReference>
<protein>
    <submittedName>
        <fullName evidence="1">Putative CRISPR-associated protein TM1802 family</fullName>
    </submittedName>
</protein>
<organism evidence="1 2">
    <name type="scientific">Intestinibacter bartlettii CAG:1329</name>
    <dbReference type="NCBI Taxonomy" id="1263063"/>
    <lineage>
        <taxon>Bacteria</taxon>
        <taxon>Bacillati</taxon>
        <taxon>Bacillota</taxon>
        <taxon>Clostridia</taxon>
        <taxon>Peptostreptococcales</taxon>
        <taxon>Peptostreptococcaceae</taxon>
        <taxon>Intestinibacter</taxon>
    </lineage>
</organism>
<reference evidence="1" key="1">
    <citation type="submission" date="2012-11" db="EMBL/GenBank/DDBJ databases">
        <title>Dependencies among metagenomic species, viruses, plasmids and units of genetic variation.</title>
        <authorList>
            <person name="Nielsen H.B."/>
            <person name="Almeida M."/>
            <person name="Juncker A.S."/>
            <person name="Rasmussen S."/>
            <person name="Li J."/>
            <person name="Sunagawa S."/>
            <person name="Plichta D."/>
            <person name="Gautier L."/>
            <person name="Le Chatelier E."/>
            <person name="Peletier E."/>
            <person name="Bonde I."/>
            <person name="Nielsen T."/>
            <person name="Manichanh C."/>
            <person name="Arumugam M."/>
            <person name="Batto J."/>
            <person name="Santos M.B.Q.D."/>
            <person name="Blom N."/>
            <person name="Borruel N."/>
            <person name="Burgdorf K.S."/>
            <person name="Boumezbeur F."/>
            <person name="Casellas F."/>
            <person name="Dore J."/>
            <person name="Guarner F."/>
            <person name="Hansen T."/>
            <person name="Hildebrand F."/>
            <person name="Kaas R.S."/>
            <person name="Kennedy S."/>
            <person name="Kristiansen K."/>
            <person name="Kultima J.R."/>
            <person name="Leonard P."/>
            <person name="Levenez F."/>
            <person name="Lund O."/>
            <person name="Moumen B."/>
            <person name="Le Paslier D."/>
            <person name="Pons N."/>
            <person name="Pedersen O."/>
            <person name="Prifti E."/>
            <person name="Qin J."/>
            <person name="Raes J."/>
            <person name="Tap J."/>
            <person name="Tims S."/>
            <person name="Ussery D.W."/>
            <person name="Yamada T."/>
            <person name="MetaHit consortium"/>
            <person name="Renault P."/>
            <person name="Sicheritz-Ponten T."/>
            <person name="Bork P."/>
            <person name="Wang J."/>
            <person name="Brunak S."/>
            <person name="Ehrlich S.D."/>
        </authorList>
    </citation>
    <scope>NUCLEOTIDE SEQUENCE [LARGE SCALE GENOMIC DNA]</scope>
</reference>
<dbReference type="EMBL" id="CBBD010000014">
    <property type="protein sequence ID" value="CDA09424.1"/>
    <property type="molecule type" value="Genomic_DNA"/>
</dbReference>
<dbReference type="AlphaFoldDB" id="R5XAK1"/>
<dbReference type="NCBIfam" id="TIGR02556">
    <property type="entry name" value="cas_TM1802"/>
    <property type="match status" value="1"/>
</dbReference>
<dbReference type="RefSeq" id="WP_022070966.1">
    <property type="nucleotide sequence ID" value="NZ_HF999317.1"/>
</dbReference>
<gene>
    <name evidence="1" type="ORF">BN488_00516</name>
</gene>
<evidence type="ECO:0000313" key="1">
    <source>
        <dbReference type="EMBL" id="CDA09424.1"/>
    </source>
</evidence>
<dbReference type="InterPro" id="IPR013420">
    <property type="entry name" value="CRISPR-assoc_prot_Cas8b/Csh1_C"/>
</dbReference>
<accession>R5XAK1</accession>
<name>R5XAK1_9FIRM</name>
<proteinExistence type="predicted"/>
<sequence>MIEQIKNIGHEVRIIDGEKDLVELWTKDTKPMDNVIFVNVDEGERKVTKELRSFYKDVYKDALIYQQGNGHVGAGIKIEKYKDKDAAKIKEKKLASSLEFMEIDKSYLDEVWVNIIEEVQKDANQSYFIIITKNNKKPRELFTQKYEQKIKETYLISDTKLNKSLKQSKCHLCGQRKKTYDTAIYKCFTNDKEIYKNTDKYNFSICEDCLLDVLNGRNYINDILKISWIGSEVMFLPHEFNIYIKEIYEEIDNDKHITSLLAQIKEAEEEVLDEISKTNCMTDIIFFSDPKSSSEWKITYAIRDVMPSRMSIISRNISKYKNKKIDAYFCLAKIMNYLCYSDGKFDSKNKDRMRLLDIIFHGSKYSRELFFNKVMSKYKTKYFESLNNKKATNRKYIIKDIHEIYNFMCNCGCLENSWMMINEEGEIMKYNNISEFFETNKNFFDDDIKKAWFIMGQIYRDTINASKSYYKDKSGDNIESDNKGQSYESSHLEKNFFFSRKFDNKTFILFANTCSEKLQKYGTYYSNIKDKMNQAKEYMASSFKKINNDEAKYIFFWGLDTLFEDDKKRIEEAKSKKEAVK</sequence>
<evidence type="ECO:0000313" key="2">
    <source>
        <dbReference type="Proteomes" id="UP000017980"/>
    </source>
</evidence>